<dbReference type="Gene3D" id="3.40.50.410">
    <property type="entry name" value="von Willebrand factor, type A domain"/>
    <property type="match status" value="1"/>
</dbReference>
<dbReference type="SUPFAM" id="SSF53300">
    <property type="entry name" value="vWA-like"/>
    <property type="match status" value="1"/>
</dbReference>
<comment type="caution">
    <text evidence="2">The sequence shown here is derived from an EMBL/GenBank/DDBJ whole genome shotgun (WGS) entry which is preliminary data.</text>
</comment>
<evidence type="ECO:0000313" key="2">
    <source>
        <dbReference type="EMBL" id="ETW96309.1"/>
    </source>
</evidence>
<reference evidence="2 3" key="1">
    <citation type="journal article" date="2014" name="Nature">
        <title>An environmental bacterial taxon with a large and distinct metabolic repertoire.</title>
        <authorList>
            <person name="Wilson M.C."/>
            <person name="Mori T."/>
            <person name="Ruckert C."/>
            <person name="Uria A.R."/>
            <person name="Helf M.J."/>
            <person name="Takada K."/>
            <person name="Gernert C."/>
            <person name="Steffens U.A."/>
            <person name="Heycke N."/>
            <person name="Schmitt S."/>
            <person name="Rinke C."/>
            <person name="Helfrich E.J."/>
            <person name="Brachmann A.O."/>
            <person name="Gurgui C."/>
            <person name="Wakimoto T."/>
            <person name="Kracht M."/>
            <person name="Crusemann M."/>
            <person name="Hentschel U."/>
            <person name="Abe I."/>
            <person name="Matsunaga S."/>
            <person name="Kalinowski J."/>
            <person name="Takeyama H."/>
            <person name="Piel J."/>
        </authorList>
    </citation>
    <scope>NUCLEOTIDE SEQUENCE [LARGE SCALE GENOMIC DNA]</scope>
    <source>
        <strain evidence="3">TSY2</strain>
    </source>
</reference>
<organism evidence="2 3">
    <name type="scientific">Candidatus Entotheonella gemina</name>
    <dbReference type="NCBI Taxonomy" id="1429439"/>
    <lineage>
        <taxon>Bacteria</taxon>
        <taxon>Pseudomonadati</taxon>
        <taxon>Nitrospinota/Tectimicrobiota group</taxon>
        <taxon>Candidatus Tectimicrobiota</taxon>
        <taxon>Candidatus Entotheonellia</taxon>
        <taxon>Candidatus Entotheonellales</taxon>
        <taxon>Candidatus Entotheonellaceae</taxon>
        <taxon>Candidatus Entotheonella</taxon>
    </lineage>
</organism>
<dbReference type="Proteomes" id="UP000019140">
    <property type="component" value="Unassembled WGS sequence"/>
</dbReference>
<dbReference type="EMBL" id="AZHX01002203">
    <property type="protein sequence ID" value="ETW96309.1"/>
    <property type="molecule type" value="Genomic_DNA"/>
</dbReference>
<sequence>MLRYRYTMWDGSQNPFINPSPEDVLDGLTDHLLQAGDLSKALRMLMQRGMINRQGQIVPGMQDILKRVRQTKEELLQQYNLDGVLTNLQQQLDDIVTRERQALESQLEATQQRASQIDDRAPDAAQQRANEERAIREMEDIVAERFETLDNLPPQDVGETIRRLTSYDFVDRQAKADFDALVQSLQQQAMESLFEMMKQRLQQLTPEDMQRMRQMIENLNELLERRAMGEADDRDFHEFLERHRDLFPDGMPGSLDEFLEQMARQMEAMQSLLNSMSENMRQALQDLLQGQFDDAGMQQALAELMQHLQQTMQQHGLGDPFPFQGEDSLSLQEALRLIKRLQGLEALEDTLERVLWGGDPNQLDEQQVQELMDDATAGQVQALKEMAERLEEQGYIRKTGERMELTARGVRKIAQRAMMDIFSTLRRDQLGRHRQPRRGTGGERLGETKPYTFGDAFDLDLPRTVMNAVMRTSCAPPIKLAPQDFETYQTESASRCATVLLLDMSGSMERLNRFTAAKRVALALDAMIRTQFPRDTLSIVGFYTYAQEIDLQDLPYLSPKPFGLF</sequence>
<feature type="non-terminal residue" evidence="2">
    <location>
        <position position="565"/>
    </location>
</feature>
<gene>
    <name evidence="2" type="ORF">ETSY2_46665</name>
</gene>
<evidence type="ECO:0008006" key="4">
    <source>
        <dbReference type="Google" id="ProtNLM"/>
    </source>
</evidence>
<keyword evidence="1" id="KW-0175">Coiled coil</keyword>
<evidence type="ECO:0000256" key="1">
    <source>
        <dbReference type="SAM" id="Coils"/>
    </source>
</evidence>
<dbReference type="HOGENOM" id="CLU_594235_0_0_7"/>
<name>W4LEI0_9BACT</name>
<keyword evidence="3" id="KW-1185">Reference proteome</keyword>
<dbReference type="InterPro" id="IPR036465">
    <property type="entry name" value="vWFA_dom_sf"/>
</dbReference>
<evidence type="ECO:0000313" key="3">
    <source>
        <dbReference type="Proteomes" id="UP000019140"/>
    </source>
</evidence>
<dbReference type="AlphaFoldDB" id="W4LEI0"/>
<accession>W4LEI0</accession>
<proteinExistence type="predicted"/>
<protein>
    <recommendedName>
        <fullName evidence="4">VWFA domain-containing protein</fullName>
    </recommendedName>
</protein>
<feature type="coiled-coil region" evidence="1">
    <location>
        <begin position="255"/>
        <end position="286"/>
    </location>
</feature>